<dbReference type="GO" id="GO:0005524">
    <property type="term" value="F:ATP binding"/>
    <property type="evidence" value="ECO:0007669"/>
    <property type="project" value="UniProtKB-KW"/>
</dbReference>
<dbReference type="Pfam" id="PF13589">
    <property type="entry name" value="HATPase_c_3"/>
    <property type="match status" value="1"/>
</dbReference>
<dbReference type="AlphaFoldDB" id="A0A7G9RQQ0"/>
<protein>
    <submittedName>
        <fullName evidence="1">ATP-binding protein</fullName>
    </submittedName>
</protein>
<sequence length="660" mass="75293">MTKNSVVIKGVAAIGNEGIKKHFKTAEIWQPLFELAWNGFDAAATSVSVDLVENSMHGIERVIVKDDGHGIDFDTLNDTFGSFNDSAKKANLALKGAHGRGRLAFHLLCRNASWFTRSSSVDAVIDVDAASIKEFVGRPLETQQQREELIAQGRGTLVELTHFTSSLPAMADLREKFSVEFGWYLAVHSERKLLLNGIPVAVPAHEAVRKTIEVNDAVFEAQVIRWERRPTSEKSFLYLMNSSGELVYKIHSSLNQKPNFFTSVCVTSAWADTFSKERDLLKPDAHTPTSRTWRKFQAQLDQLNQSVYNEFLLRRAEEVIQGYEKDGYFPTYAGLDEPEKAWRHQHAREMVRQIYIADPRVFHNANKKQAKIIIRLLDRLAVSNENDALLDVLNDTLDLDAASMEKLANQLRRSSLENIVASIEILQRRTAAVQQLRFIMNEHYREVLETPDLQKIIESNTWLFGPRYETLGAEEDSFTKIARRLREDVMARSKVDEEDVADEEDLAGANRQSDLFLARKFPTFDSSGQKVFKCIVVEIKRPAISLNKKHLRQLEDYADIIKRYPEFKSEKMHFELILLGRQISSADTQIPSRLNNLIARGEPGLVADDPRMKLYVLNWYSLLDGFELTNGFMLDNLKLKRDDYSAVSKKELVAELQTEH</sequence>
<dbReference type="SUPFAM" id="SSF55874">
    <property type="entry name" value="ATPase domain of HSP90 chaperone/DNA topoisomerase II/histidine kinase"/>
    <property type="match status" value="1"/>
</dbReference>
<dbReference type="KEGG" id="drg:H9K76_03340"/>
<dbReference type="RefSeq" id="WP_187598170.1">
    <property type="nucleotide sequence ID" value="NZ_CP060714.1"/>
</dbReference>
<dbReference type="Gene3D" id="3.30.565.10">
    <property type="entry name" value="Histidine kinase-like ATPase, C-terminal domain"/>
    <property type="match status" value="1"/>
</dbReference>
<accession>A0A7G9RQQ0</accession>
<reference evidence="1 2" key="1">
    <citation type="submission" date="2020-08" db="EMBL/GenBank/DDBJ databases">
        <title>Genome sequence of Diaphorobacter ruginosibacter DSM 27467T.</title>
        <authorList>
            <person name="Hyun D.-W."/>
            <person name="Bae J.-W."/>
        </authorList>
    </citation>
    <scope>NUCLEOTIDE SEQUENCE [LARGE SCALE GENOMIC DNA]</scope>
    <source>
        <strain evidence="1 2">DSM 27467</strain>
    </source>
</reference>
<dbReference type="InterPro" id="IPR036890">
    <property type="entry name" value="HATPase_C_sf"/>
</dbReference>
<keyword evidence="1" id="KW-0067">ATP-binding</keyword>
<dbReference type="EMBL" id="CP060714">
    <property type="protein sequence ID" value="QNN57925.1"/>
    <property type="molecule type" value="Genomic_DNA"/>
</dbReference>
<organism evidence="1 2">
    <name type="scientific">Diaphorobacter ruginosibacter</name>
    <dbReference type="NCBI Taxonomy" id="1715720"/>
    <lineage>
        <taxon>Bacteria</taxon>
        <taxon>Pseudomonadati</taxon>
        <taxon>Pseudomonadota</taxon>
        <taxon>Betaproteobacteria</taxon>
        <taxon>Burkholderiales</taxon>
        <taxon>Comamonadaceae</taxon>
        <taxon>Diaphorobacter</taxon>
    </lineage>
</organism>
<evidence type="ECO:0000313" key="2">
    <source>
        <dbReference type="Proteomes" id="UP000515811"/>
    </source>
</evidence>
<keyword evidence="1" id="KW-0547">Nucleotide-binding</keyword>
<dbReference type="Proteomes" id="UP000515811">
    <property type="component" value="Chromosome"/>
</dbReference>
<evidence type="ECO:0000313" key="1">
    <source>
        <dbReference type="EMBL" id="QNN57925.1"/>
    </source>
</evidence>
<gene>
    <name evidence="1" type="ORF">H9K76_03340</name>
</gene>
<keyword evidence="2" id="KW-1185">Reference proteome</keyword>
<proteinExistence type="predicted"/>
<name>A0A7G9RQQ0_9BURK</name>